<gene>
    <name evidence="2" type="ORF">V6575_04730</name>
</gene>
<feature type="region of interest" description="Disordered" evidence="1">
    <location>
        <begin position="42"/>
        <end position="97"/>
    </location>
</feature>
<dbReference type="RefSeq" id="WP_340272959.1">
    <property type="nucleotide sequence ID" value="NZ_JBAKIA010000002.1"/>
</dbReference>
<dbReference type="Pfam" id="PF07750">
    <property type="entry name" value="GcrA"/>
    <property type="match status" value="1"/>
</dbReference>
<comment type="caution">
    <text evidence="2">The sequence shown here is derived from an EMBL/GenBank/DDBJ whole genome shotgun (WGS) entry which is preliminary data.</text>
</comment>
<name>A0ABU8TGY6_9HYPH</name>
<feature type="compositionally biased region" description="Low complexity" evidence="1">
    <location>
        <begin position="63"/>
        <end position="73"/>
    </location>
</feature>
<keyword evidence="3" id="KW-1185">Reference proteome</keyword>
<dbReference type="Proteomes" id="UP001385499">
    <property type="component" value="Unassembled WGS sequence"/>
</dbReference>
<sequence>MSWTNERVELLSKLWAEGHSASQIAGELGGVTRNAVIGKVHRLGLSGRAKAPSPASKPRRPRAGSAAPASPGRTGTPQPQSQGATALKMESAPAPVAKPEPEIELIAELVPMSERATILSLTERTCKWPIGDPSTDDFYFCGRVSDANVPYCAHHCKIAYQPVSDRRRNNNNKPLAVSAPIAAARAS</sequence>
<evidence type="ECO:0000313" key="3">
    <source>
        <dbReference type="Proteomes" id="UP001385499"/>
    </source>
</evidence>
<accession>A0ABU8TGY6</accession>
<reference evidence="2 3" key="1">
    <citation type="submission" date="2024-02" db="EMBL/GenBank/DDBJ databases">
        <title>Roseibium algae sp. nov., isolated from marine alga (Grateloupia sp.), showing potential in myo-inositol conversion.</title>
        <authorList>
            <person name="Wang Y."/>
        </authorList>
    </citation>
    <scope>NUCLEOTIDE SEQUENCE [LARGE SCALE GENOMIC DNA]</scope>
    <source>
        <strain evidence="2 3">H3510</strain>
    </source>
</reference>
<evidence type="ECO:0000313" key="2">
    <source>
        <dbReference type="EMBL" id="MEJ8473381.1"/>
    </source>
</evidence>
<dbReference type="InterPro" id="IPR011681">
    <property type="entry name" value="GcrA"/>
</dbReference>
<feature type="compositionally biased region" description="Polar residues" evidence="1">
    <location>
        <begin position="75"/>
        <end position="84"/>
    </location>
</feature>
<feature type="compositionally biased region" description="Low complexity" evidence="1">
    <location>
        <begin position="46"/>
        <end position="56"/>
    </location>
</feature>
<protein>
    <submittedName>
        <fullName evidence="2">GcrA family cell cycle regulator</fullName>
    </submittedName>
</protein>
<evidence type="ECO:0000256" key="1">
    <source>
        <dbReference type="SAM" id="MobiDB-lite"/>
    </source>
</evidence>
<proteinExistence type="predicted"/>
<organism evidence="2 3">
    <name type="scientific">Roseibium algae</name>
    <dbReference type="NCBI Taxonomy" id="3123038"/>
    <lineage>
        <taxon>Bacteria</taxon>
        <taxon>Pseudomonadati</taxon>
        <taxon>Pseudomonadota</taxon>
        <taxon>Alphaproteobacteria</taxon>
        <taxon>Hyphomicrobiales</taxon>
        <taxon>Stappiaceae</taxon>
        <taxon>Roseibium</taxon>
    </lineage>
</organism>
<dbReference type="EMBL" id="JBAKIA010000002">
    <property type="protein sequence ID" value="MEJ8473381.1"/>
    <property type="molecule type" value="Genomic_DNA"/>
</dbReference>